<dbReference type="GO" id="GO:0016020">
    <property type="term" value="C:membrane"/>
    <property type="evidence" value="ECO:0007669"/>
    <property type="project" value="UniProtKB-SubCell"/>
</dbReference>
<comment type="similarity">
    <text evidence="2">Belongs to the endophilin family.</text>
</comment>
<evidence type="ECO:0000256" key="7">
    <source>
        <dbReference type="PROSITE-ProRule" id="PRU00192"/>
    </source>
</evidence>
<comment type="subcellular location">
    <subcellularLocation>
        <location evidence="1">Membrane</location>
        <topology evidence="1">Peripheral membrane protein</topology>
    </subcellularLocation>
</comment>
<keyword evidence="4" id="KW-0254">Endocytosis</keyword>
<dbReference type="GO" id="GO:0005737">
    <property type="term" value="C:cytoplasm"/>
    <property type="evidence" value="ECO:0007669"/>
    <property type="project" value="InterPro"/>
</dbReference>
<feature type="domain" description="BAR" evidence="10">
    <location>
        <begin position="18"/>
        <end position="246"/>
    </location>
</feature>
<dbReference type="FunFam" id="2.30.30.40:FF:000072">
    <property type="entry name" value="Unconventional Myosin IB"/>
    <property type="match status" value="1"/>
</dbReference>
<proteinExistence type="inferred from homology"/>
<dbReference type="PRINTS" id="PR00499">
    <property type="entry name" value="P67PHOX"/>
</dbReference>
<sequence length="391" mass="43646">MSLSGLRKQFNKANQYLSETMGAAEPTKLDDVFNDMEKKVDTTYELISALVAGTNEYLQPNPATRAKMATMGALSKVSGTAKTSPYPQTEGMLAETMTKYGQKLEGTDLGKALVDAGEAYRQMADVKYQMEDNVKQNFLDPLTHLQNNELKEVNHHRTKLKGRRLDYDCKKRQQRRDEEMIQAEEKLEESKKLAEISMYNVLSNDVEQISQLRALVDAQLDFHRQTAQILESLQQQLQHRVKEASSHPRQEHFPLPVLGNEARTPRSRSPVPDGVSTTSSTANYGWNASGAASAGQGPPPAYQPQPQASVPPMPNYQNGGMSNQPPLPPKQSPCCKALFDFEAQSEAELNFKEGNIIELISQVDENWYEGRINGKSGLFPVSYVQVIVPIR</sequence>
<dbReference type="PROSITE" id="PS50002">
    <property type="entry name" value="SH3"/>
    <property type="match status" value="1"/>
</dbReference>
<comment type="caution">
    <text evidence="11">The sequence shown here is derived from an EMBL/GenBank/DDBJ whole genome shotgun (WGS) entry which is preliminary data.</text>
</comment>
<dbReference type="InterPro" id="IPR035824">
    <property type="entry name" value="Endophilin_A_SH3"/>
</dbReference>
<dbReference type="InterPro" id="IPR050384">
    <property type="entry name" value="Endophilin_SH3RF"/>
</dbReference>
<accession>A0A2A2JDY6</accession>
<dbReference type="InterPro" id="IPR036028">
    <property type="entry name" value="SH3-like_dom_sf"/>
</dbReference>
<dbReference type="InterPro" id="IPR004148">
    <property type="entry name" value="BAR_dom"/>
</dbReference>
<feature type="compositionally biased region" description="Polar residues" evidence="8">
    <location>
        <begin position="315"/>
        <end position="324"/>
    </location>
</feature>
<dbReference type="CDD" id="cd11803">
    <property type="entry name" value="SH3_Endophilin_A"/>
    <property type="match status" value="1"/>
</dbReference>
<organism evidence="11 12">
    <name type="scientific">Diploscapter pachys</name>
    <dbReference type="NCBI Taxonomy" id="2018661"/>
    <lineage>
        <taxon>Eukaryota</taxon>
        <taxon>Metazoa</taxon>
        <taxon>Ecdysozoa</taxon>
        <taxon>Nematoda</taxon>
        <taxon>Chromadorea</taxon>
        <taxon>Rhabditida</taxon>
        <taxon>Rhabditina</taxon>
        <taxon>Rhabditomorpha</taxon>
        <taxon>Rhabditoidea</taxon>
        <taxon>Rhabditidae</taxon>
        <taxon>Diploscapter</taxon>
    </lineage>
</organism>
<feature type="region of interest" description="Disordered" evidence="8">
    <location>
        <begin position="240"/>
        <end position="332"/>
    </location>
</feature>
<dbReference type="AlphaFoldDB" id="A0A2A2JDY6"/>
<evidence type="ECO:0000313" key="11">
    <source>
        <dbReference type="EMBL" id="PAV59950.1"/>
    </source>
</evidence>
<name>A0A2A2JDY6_9BILA</name>
<dbReference type="SUPFAM" id="SSF103657">
    <property type="entry name" value="BAR/IMD domain-like"/>
    <property type="match status" value="1"/>
</dbReference>
<dbReference type="Gene3D" id="1.20.1270.60">
    <property type="entry name" value="Arfaptin homology (AH) domain/BAR domain"/>
    <property type="match status" value="1"/>
</dbReference>
<dbReference type="InterPro" id="IPR001452">
    <property type="entry name" value="SH3_domain"/>
</dbReference>
<dbReference type="InterPro" id="IPR027267">
    <property type="entry name" value="AH/BAR_dom_sf"/>
</dbReference>
<feature type="compositionally biased region" description="Polar residues" evidence="8">
    <location>
        <begin position="275"/>
        <end position="286"/>
    </location>
</feature>
<dbReference type="PANTHER" id="PTHR14167:SF116">
    <property type="entry name" value="CAP, ISOFORM AC"/>
    <property type="match status" value="1"/>
</dbReference>
<dbReference type="EMBL" id="LIAE01010490">
    <property type="protein sequence ID" value="PAV59950.1"/>
    <property type="molecule type" value="Genomic_DNA"/>
</dbReference>
<evidence type="ECO:0000256" key="5">
    <source>
        <dbReference type="ARBA" id="ARBA00023054"/>
    </source>
</evidence>
<dbReference type="Gene3D" id="2.30.30.40">
    <property type="entry name" value="SH3 Domains"/>
    <property type="match status" value="1"/>
</dbReference>
<evidence type="ECO:0000256" key="6">
    <source>
        <dbReference type="ARBA" id="ARBA00023136"/>
    </source>
</evidence>
<dbReference type="Pfam" id="PF03114">
    <property type="entry name" value="BAR"/>
    <property type="match status" value="1"/>
</dbReference>
<evidence type="ECO:0008006" key="13">
    <source>
        <dbReference type="Google" id="ProtNLM"/>
    </source>
</evidence>
<reference evidence="11 12" key="1">
    <citation type="journal article" date="2017" name="Curr. Biol.">
        <title>Genome architecture and evolution of a unichromosomal asexual nematode.</title>
        <authorList>
            <person name="Fradin H."/>
            <person name="Zegar C."/>
            <person name="Gutwein M."/>
            <person name="Lucas J."/>
            <person name="Kovtun M."/>
            <person name="Corcoran D."/>
            <person name="Baugh L.R."/>
            <person name="Kiontke K."/>
            <person name="Gunsalus K."/>
            <person name="Fitch D.H."/>
            <person name="Piano F."/>
        </authorList>
    </citation>
    <scope>NUCLEOTIDE SEQUENCE [LARGE SCALE GENOMIC DNA]</scope>
    <source>
        <strain evidence="11">PF1309</strain>
    </source>
</reference>
<keyword evidence="6" id="KW-0472">Membrane</keyword>
<dbReference type="STRING" id="2018661.A0A2A2JDY6"/>
<evidence type="ECO:0000259" key="9">
    <source>
        <dbReference type="PROSITE" id="PS50002"/>
    </source>
</evidence>
<dbReference type="Proteomes" id="UP000218231">
    <property type="component" value="Unassembled WGS sequence"/>
</dbReference>
<dbReference type="PRINTS" id="PR00452">
    <property type="entry name" value="SH3DOMAIN"/>
</dbReference>
<keyword evidence="3 7" id="KW-0728">SH3 domain</keyword>
<keyword evidence="5" id="KW-0175">Coiled coil</keyword>
<dbReference type="SMART" id="SM00326">
    <property type="entry name" value="SH3"/>
    <property type="match status" value="1"/>
</dbReference>
<dbReference type="SUPFAM" id="SSF50044">
    <property type="entry name" value="SH3-domain"/>
    <property type="match status" value="1"/>
</dbReference>
<evidence type="ECO:0000256" key="3">
    <source>
        <dbReference type="ARBA" id="ARBA00022443"/>
    </source>
</evidence>
<feature type="compositionally biased region" description="Pro residues" evidence="8">
    <location>
        <begin position="297"/>
        <end position="314"/>
    </location>
</feature>
<evidence type="ECO:0000313" key="12">
    <source>
        <dbReference type="Proteomes" id="UP000218231"/>
    </source>
</evidence>
<gene>
    <name evidence="11" type="ORF">WR25_18034</name>
</gene>
<evidence type="ECO:0000259" key="10">
    <source>
        <dbReference type="PROSITE" id="PS51021"/>
    </source>
</evidence>
<evidence type="ECO:0000256" key="1">
    <source>
        <dbReference type="ARBA" id="ARBA00004170"/>
    </source>
</evidence>
<dbReference type="Pfam" id="PF00018">
    <property type="entry name" value="SH3_1"/>
    <property type="match status" value="1"/>
</dbReference>
<protein>
    <recommendedName>
        <fullName evidence="13">SH3 domain-containing protein</fullName>
    </recommendedName>
</protein>
<evidence type="ECO:0000256" key="4">
    <source>
        <dbReference type="ARBA" id="ARBA00022583"/>
    </source>
</evidence>
<feature type="compositionally biased region" description="Basic and acidic residues" evidence="8">
    <location>
        <begin position="240"/>
        <end position="252"/>
    </location>
</feature>
<evidence type="ECO:0000256" key="2">
    <source>
        <dbReference type="ARBA" id="ARBA00006697"/>
    </source>
</evidence>
<dbReference type="SMART" id="SM00721">
    <property type="entry name" value="BAR"/>
    <property type="match status" value="1"/>
</dbReference>
<dbReference type="PROSITE" id="PS51021">
    <property type="entry name" value="BAR"/>
    <property type="match status" value="1"/>
</dbReference>
<feature type="domain" description="SH3" evidence="9">
    <location>
        <begin position="330"/>
        <end position="389"/>
    </location>
</feature>
<dbReference type="OrthoDB" id="443981at2759"/>
<evidence type="ECO:0000256" key="8">
    <source>
        <dbReference type="SAM" id="MobiDB-lite"/>
    </source>
</evidence>
<dbReference type="GO" id="GO:0006897">
    <property type="term" value="P:endocytosis"/>
    <property type="evidence" value="ECO:0007669"/>
    <property type="project" value="UniProtKB-KW"/>
</dbReference>
<dbReference type="PANTHER" id="PTHR14167">
    <property type="entry name" value="SH3 DOMAIN-CONTAINING"/>
    <property type="match status" value="1"/>
</dbReference>
<dbReference type="CDD" id="cd07592">
    <property type="entry name" value="BAR_Endophilin_A"/>
    <property type="match status" value="1"/>
</dbReference>
<keyword evidence="12" id="KW-1185">Reference proteome</keyword>